<protein>
    <submittedName>
        <fullName evidence="8">Efflux transporter periplasmic adaptor subunit</fullName>
    </submittedName>
</protein>
<dbReference type="GO" id="GO:0005886">
    <property type="term" value="C:plasma membrane"/>
    <property type="evidence" value="ECO:0007669"/>
    <property type="project" value="TreeGrafter"/>
</dbReference>
<dbReference type="Gene3D" id="1.10.287.470">
    <property type="entry name" value="Helix hairpin bin"/>
    <property type="match status" value="1"/>
</dbReference>
<dbReference type="InterPro" id="IPR058624">
    <property type="entry name" value="MdtA-like_HH"/>
</dbReference>
<dbReference type="GO" id="GO:0022857">
    <property type="term" value="F:transmembrane transporter activity"/>
    <property type="evidence" value="ECO:0007669"/>
    <property type="project" value="InterPro"/>
</dbReference>
<dbReference type="GO" id="GO:0030313">
    <property type="term" value="C:cell envelope"/>
    <property type="evidence" value="ECO:0007669"/>
    <property type="project" value="UniProtKB-SubCell"/>
</dbReference>
<organism evidence="8 9">
    <name type="scientific">Cupriavidus pauculus</name>
    <dbReference type="NCBI Taxonomy" id="82633"/>
    <lineage>
        <taxon>Bacteria</taxon>
        <taxon>Pseudomonadati</taxon>
        <taxon>Pseudomonadota</taxon>
        <taxon>Betaproteobacteria</taxon>
        <taxon>Burkholderiales</taxon>
        <taxon>Burkholderiaceae</taxon>
        <taxon>Cupriavidus</taxon>
    </lineage>
</organism>
<dbReference type="InterPro" id="IPR058627">
    <property type="entry name" value="MdtA-like_C"/>
</dbReference>
<feature type="compositionally biased region" description="Low complexity" evidence="3">
    <location>
        <begin position="400"/>
        <end position="416"/>
    </location>
</feature>
<dbReference type="GO" id="GO:0046677">
    <property type="term" value="P:response to antibiotic"/>
    <property type="evidence" value="ECO:0007669"/>
    <property type="project" value="TreeGrafter"/>
</dbReference>
<proteinExistence type="inferred from homology"/>
<feature type="compositionally biased region" description="Pro residues" evidence="3">
    <location>
        <begin position="386"/>
        <end position="399"/>
    </location>
</feature>
<dbReference type="SUPFAM" id="SSF111369">
    <property type="entry name" value="HlyD-like secretion proteins"/>
    <property type="match status" value="1"/>
</dbReference>
<evidence type="ECO:0000256" key="1">
    <source>
        <dbReference type="ARBA" id="ARBA00004196"/>
    </source>
</evidence>
<feature type="domain" description="Multidrug resistance protein MdtA-like C-terminal permuted SH3" evidence="7">
    <location>
        <begin position="306"/>
        <end position="363"/>
    </location>
</feature>
<dbReference type="Pfam" id="PF25967">
    <property type="entry name" value="RND-MFP_C"/>
    <property type="match status" value="1"/>
</dbReference>
<evidence type="ECO:0000259" key="5">
    <source>
        <dbReference type="Pfam" id="PF25917"/>
    </source>
</evidence>
<dbReference type="InterPro" id="IPR058625">
    <property type="entry name" value="MdtA-like_BSH"/>
</dbReference>
<feature type="compositionally biased region" description="Low complexity" evidence="3">
    <location>
        <begin position="371"/>
        <end position="385"/>
    </location>
</feature>
<evidence type="ECO:0000313" key="8">
    <source>
        <dbReference type="EMBL" id="PLQ00790.1"/>
    </source>
</evidence>
<evidence type="ECO:0000256" key="3">
    <source>
        <dbReference type="SAM" id="MobiDB-lite"/>
    </source>
</evidence>
<evidence type="ECO:0000313" key="9">
    <source>
        <dbReference type="Proteomes" id="UP000234341"/>
    </source>
</evidence>
<dbReference type="Gene3D" id="2.40.30.170">
    <property type="match status" value="1"/>
</dbReference>
<evidence type="ECO:0000256" key="2">
    <source>
        <dbReference type="ARBA" id="ARBA00009477"/>
    </source>
</evidence>
<dbReference type="STRING" id="82633.GCA_000974605_04800"/>
<dbReference type="FunFam" id="2.40.420.20:FF:000001">
    <property type="entry name" value="Efflux RND transporter periplasmic adaptor subunit"/>
    <property type="match status" value="1"/>
</dbReference>
<evidence type="ECO:0000259" key="7">
    <source>
        <dbReference type="Pfam" id="PF25967"/>
    </source>
</evidence>
<dbReference type="OrthoDB" id="9783047at2"/>
<feature type="domain" description="Multidrug resistance protein MdtA-like beta-barrel" evidence="6">
    <location>
        <begin position="211"/>
        <end position="298"/>
    </location>
</feature>
<name>A0A2N5CEY7_9BURK</name>
<comment type="similarity">
    <text evidence="2">Belongs to the membrane fusion protein (MFP) (TC 8.A.1) family.</text>
</comment>
<dbReference type="Pfam" id="PF25876">
    <property type="entry name" value="HH_MFP_RND"/>
    <property type="match status" value="1"/>
</dbReference>
<dbReference type="Proteomes" id="UP000234341">
    <property type="component" value="Unassembled WGS sequence"/>
</dbReference>
<dbReference type="AlphaFoldDB" id="A0A2N5CEY7"/>
<dbReference type="PANTHER" id="PTHR30158">
    <property type="entry name" value="ACRA/E-RELATED COMPONENT OF DRUG EFFLUX TRANSPORTER"/>
    <property type="match status" value="1"/>
</dbReference>
<comment type="caution">
    <text evidence="8">The sequence shown here is derived from an EMBL/GenBank/DDBJ whole genome shotgun (WGS) entry which is preliminary data.</text>
</comment>
<evidence type="ECO:0000259" key="6">
    <source>
        <dbReference type="Pfam" id="PF25944"/>
    </source>
</evidence>
<sequence>MASGLESKRGRWALLVLAALAVSACHKQEAKAPAAPPVSEVGVVKVTLHDVPLTYEFVGETQSSQQVEIRARVSGFLEQRLYTEGTMVKAGQVMFRMDQKPFQAALDAAQAELAQQQARLTTARSNLARVKPLAAKNALSQKDLDEATGQEQAAAAAVEAAKANVTNAKLNLGYTTISSPVDGLSSYAKKQVGSYIDATNSLLTYVAKLDPIWINFSLSENEVLQYQSQTASGALRMPERGALEVEIVLADGTTYPQRGRIAFADASFNSETGTYLIRAEMPNTKGMLRPGQFVRVRLIGAVRTKAITVPQEAVVQGQRGQSVWLVGKENKAESRVIDVGEWSQGNWVVRSGLREGDTVIVDGSVRLAPGAPVKPVAAAPRQPSDGPSPVPPSAPPSRPAAPGAPGAAEAGKGAAS</sequence>
<dbReference type="Pfam" id="PF25944">
    <property type="entry name" value="Beta-barrel_RND"/>
    <property type="match status" value="1"/>
</dbReference>
<dbReference type="Pfam" id="PF25917">
    <property type="entry name" value="BSH_RND"/>
    <property type="match status" value="1"/>
</dbReference>
<dbReference type="RefSeq" id="WP_101681356.1">
    <property type="nucleotide sequence ID" value="NZ_PJRP01000003.1"/>
</dbReference>
<dbReference type="NCBIfam" id="TIGR01730">
    <property type="entry name" value="RND_mfp"/>
    <property type="match status" value="1"/>
</dbReference>
<dbReference type="Gene3D" id="2.40.420.20">
    <property type="match status" value="1"/>
</dbReference>
<feature type="region of interest" description="Disordered" evidence="3">
    <location>
        <begin position="371"/>
        <end position="416"/>
    </location>
</feature>
<dbReference type="Gene3D" id="2.40.50.100">
    <property type="match status" value="1"/>
</dbReference>
<evidence type="ECO:0000259" key="4">
    <source>
        <dbReference type="Pfam" id="PF25876"/>
    </source>
</evidence>
<gene>
    <name evidence="8" type="ORF">CYJ10_10130</name>
</gene>
<dbReference type="EMBL" id="PJRP01000003">
    <property type="protein sequence ID" value="PLQ00790.1"/>
    <property type="molecule type" value="Genomic_DNA"/>
</dbReference>
<reference evidence="8 9" key="1">
    <citation type="submission" date="2017-12" db="EMBL/GenBank/DDBJ databases">
        <title>Genome sequence of the active heterotrophic nitrifier-denitrifier, Cupriavidus pauculus UM1.</title>
        <authorList>
            <person name="Putonti C."/>
            <person name="Castignetti D."/>
        </authorList>
    </citation>
    <scope>NUCLEOTIDE SEQUENCE [LARGE SCALE GENOMIC DNA]</scope>
    <source>
        <strain evidence="8 9">UM1</strain>
    </source>
</reference>
<feature type="domain" description="Multidrug resistance protein MdtA-like barrel-sandwich hybrid" evidence="5">
    <location>
        <begin position="66"/>
        <end position="201"/>
    </location>
</feature>
<accession>A0A2N5CEY7</accession>
<feature type="domain" description="Multidrug resistance protein MdtA-like alpha-helical hairpin" evidence="4">
    <location>
        <begin position="106"/>
        <end position="175"/>
    </location>
</feature>
<dbReference type="InterPro" id="IPR058626">
    <property type="entry name" value="MdtA-like_b-barrel"/>
</dbReference>
<dbReference type="InterPro" id="IPR006143">
    <property type="entry name" value="RND_pump_MFP"/>
</dbReference>
<comment type="subcellular location">
    <subcellularLocation>
        <location evidence="1">Cell envelope</location>
    </subcellularLocation>
</comment>